<accession>A0A7Z7W0L7</accession>
<gene>
    <name evidence="1" type="ORF">NCTC12218_02728</name>
</gene>
<dbReference type="NCBIfam" id="NF033832">
    <property type="entry name" value="sce7726_fam"/>
    <property type="match status" value="1"/>
</dbReference>
<proteinExistence type="predicted"/>
<dbReference type="EMBL" id="UHEF01000003">
    <property type="protein sequence ID" value="SUN29958.1"/>
    <property type="molecule type" value="Genomic_DNA"/>
</dbReference>
<dbReference type="AlphaFoldDB" id="A0A7Z7W0L7"/>
<name>A0A7Z7W0L7_STASC</name>
<comment type="caution">
    <text evidence="1">The sequence shown here is derived from an EMBL/GenBank/DDBJ whole genome shotgun (WGS) entry which is preliminary data.</text>
</comment>
<sequence length="207" mass="24209">MDNRNMINRVFSQKILHQIAIKNKSDVVDEAYDFYIQGPKNINVIQKMKSLYNYLKKSYRNEYFYKNTMLNKLLLGLHSVNTTTALSEMPIGNSIADFILLNGKGVVYEIKTELDKLDRLDNQINDYYEVFNYVVVITNDKHLNKVMARYKDTTVGILVLTSRNTLSEVQKPKENNSLLNSKAMYNFLRKEERKRVIAQNHMDVPNL</sequence>
<protein>
    <submittedName>
        <fullName evidence="1">SepS16A</fullName>
    </submittedName>
</protein>
<reference evidence="1" key="1">
    <citation type="submission" date="2018-06" db="EMBL/GenBank/DDBJ databases">
        <authorList>
            <consortium name="Pathogen Informatics"/>
            <person name="Doyle S."/>
        </authorList>
    </citation>
    <scope>NUCLEOTIDE SEQUENCE [LARGE SCALE GENOMIC DNA]</scope>
    <source>
        <strain evidence="1">NCTC12218</strain>
    </source>
</reference>
<evidence type="ECO:0000313" key="1">
    <source>
        <dbReference type="EMBL" id="SUN29958.1"/>
    </source>
</evidence>
<organism evidence="1">
    <name type="scientific">Staphylococcus schleiferi</name>
    <dbReference type="NCBI Taxonomy" id="1295"/>
    <lineage>
        <taxon>Bacteria</taxon>
        <taxon>Bacillati</taxon>
        <taxon>Bacillota</taxon>
        <taxon>Bacilli</taxon>
        <taxon>Bacillales</taxon>
        <taxon>Staphylococcaceae</taxon>
        <taxon>Staphylococcus</taxon>
    </lineage>
</organism>
<dbReference type="InterPro" id="IPR047729">
    <property type="entry name" value="Sce7726-like"/>
</dbReference>